<reference evidence="1" key="1">
    <citation type="submission" date="2021-02" db="EMBL/GenBank/DDBJ databases">
        <authorList>
            <person name="Nowell W R."/>
        </authorList>
    </citation>
    <scope>NUCLEOTIDE SEQUENCE</scope>
</reference>
<evidence type="ECO:0000313" key="3">
    <source>
        <dbReference type="EMBL" id="CAF5172539.1"/>
    </source>
</evidence>
<protein>
    <submittedName>
        <fullName evidence="1">Uncharacterized protein</fullName>
    </submittedName>
</protein>
<dbReference type="AlphaFoldDB" id="A0A816CYQ7"/>
<evidence type="ECO:0000313" key="4">
    <source>
        <dbReference type="Proteomes" id="UP000663855"/>
    </source>
</evidence>
<sequence length="142" mass="16152">MSLHRNSIYEALVIIMELLRKLESKFAVARFGARTNQKISKNLDDLFTNQDGQYVLEALTFDEGTYPATGLARIANKIFPVEETQRSSKSIIHRLVLMITDGLTQECDDKTIRKQSIKIKSILVSCLLKQLIKVAVKSYFDV</sequence>
<dbReference type="EMBL" id="CAJOBI010312897">
    <property type="protein sequence ID" value="CAF5172539.1"/>
    <property type="molecule type" value="Genomic_DNA"/>
</dbReference>
<gene>
    <name evidence="2" type="ORF">BYL167_LOCUS61655</name>
    <name evidence="1" type="ORF">CJN711_LOCUS38738</name>
    <name evidence="3" type="ORF">SMN809_LOCUS66216</name>
</gene>
<evidence type="ECO:0000313" key="2">
    <source>
        <dbReference type="EMBL" id="CAF5078860.1"/>
    </source>
</evidence>
<name>A0A816CYQ7_9BILA</name>
<dbReference type="EMBL" id="CAJNOV010018957">
    <property type="protein sequence ID" value="CAF1626351.1"/>
    <property type="molecule type" value="Genomic_DNA"/>
</dbReference>
<dbReference type="SUPFAM" id="SSF53300">
    <property type="entry name" value="vWA-like"/>
    <property type="match status" value="1"/>
</dbReference>
<dbReference type="Proteomes" id="UP000681967">
    <property type="component" value="Unassembled WGS sequence"/>
</dbReference>
<proteinExistence type="predicted"/>
<dbReference type="Proteomes" id="UP000676336">
    <property type="component" value="Unassembled WGS sequence"/>
</dbReference>
<dbReference type="Gene3D" id="3.40.50.410">
    <property type="entry name" value="von Willebrand factor, type A domain"/>
    <property type="match status" value="1"/>
</dbReference>
<dbReference type="EMBL" id="CAJOBH010233050">
    <property type="protein sequence ID" value="CAF5078860.1"/>
    <property type="molecule type" value="Genomic_DNA"/>
</dbReference>
<organism evidence="1 4">
    <name type="scientific">Rotaria magnacalcarata</name>
    <dbReference type="NCBI Taxonomy" id="392030"/>
    <lineage>
        <taxon>Eukaryota</taxon>
        <taxon>Metazoa</taxon>
        <taxon>Spiralia</taxon>
        <taxon>Gnathifera</taxon>
        <taxon>Rotifera</taxon>
        <taxon>Eurotatoria</taxon>
        <taxon>Bdelloidea</taxon>
        <taxon>Philodinida</taxon>
        <taxon>Philodinidae</taxon>
        <taxon>Rotaria</taxon>
    </lineage>
</organism>
<comment type="caution">
    <text evidence="1">The sequence shown here is derived from an EMBL/GenBank/DDBJ whole genome shotgun (WGS) entry which is preliminary data.</text>
</comment>
<dbReference type="InterPro" id="IPR036465">
    <property type="entry name" value="vWFA_dom_sf"/>
</dbReference>
<accession>A0A816CYQ7</accession>
<dbReference type="Proteomes" id="UP000663855">
    <property type="component" value="Unassembled WGS sequence"/>
</dbReference>
<evidence type="ECO:0000313" key="1">
    <source>
        <dbReference type="EMBL" id="CAF1626351.1"/>
    </source>
</evidence>